<dbReference type="RefSeq" id="WP_231446892.1">
    <property type="nucleotide sequence ID" value="NZ_JAJOMB010000016.1"/>
</dbReference>
<dbReference type="Gene3D" id="2.120.10.30">
    <property type="entry name" value="TolB, C-terminal domain"/>
    <property type="match status" value="1"/>
</dbReference>
<sequence length="360" mass="37137">MTRSRPAMMLLACATASAAALMVSSATAFAADQAGPRPPKIKVLNSSVGAPFQFAYGKKQTLVSDGATSTVYKLSKKKLNPLFTTPDGLSAVGINSRGDIAYGIQQGDAESGGATTRAELVIKSRKTTTTADLLAYDEKNNPDQVNQYGIDNPTPCQEAALKDFGGANYPGGVDSHPYAVAPLDKTSWVVADAGSNNLLKVDAKGNISTLAVLPRQPAPITAVAAEHMGMPDCVVGAVYNFEPVPTDVAVTKDGLLVTLLPGGSHDPVAGARGSLVHVDWKGKVTTVAGGLQGAVNLTVDPKGNIYVAELGAGRISKVTDGKVSKYVDLPNALSLQFAHGNLYAGTMGSEDGPGTIVSIR</sequence>
<keyword evidence="3" id="KW-1185">Reference proteome</keyword>
<feature type="chain" id="PRO_5040748198" evidence="1">
    <location>
        <begin position="31"/>
        <end position="360"/>
    </location>
</feature>
<organism evidence="2 3">
    <name type="scientific">Kineosporia babensis</name>
    <dbReference type="NCBI Taxonomy" id="499548"/>
    <lineage>
        <taxon>Bacteria</taxon>
        <taxon>Bacillati</taxon>
        <taxon>Actinomycetota</taxon>
        <taxon>Actinomycetes</taxon>
        <taxon>Kineosporiales</taxon>
        <taxon>Kineosporiaceae</taxon>
        <taxon>Kineosporia</taxon>
    </lineage>
</organism>
<protein>
    <submittedName>
        <fullName evidence="2">ScyD/ScyE family protein</fullName>
    </submittedName>
</protein>
<evidence type="ECO:0000313" key="2">
    <source>
        <dbReference type="EMBL" id="MCD5314407.1"/>
    </source>
</evidence>
<keyword evidence="1" id="KW-0732">Signal</keyword>
<evidence type="ECO:0000313" key="3">
    <source>
        <dbReference type="Proteomes" id="UP001138997"/>
    </source>
</evidence>
<feature type="signal peptide" evidence="1">
    <location>
        <begin position="1"/>
        <end position="30"/>
    </location>
</feature>
<comment type="caution">
    <text evidence="2">The sequence shown here is derived from an EMBL/GenBank/DDBJ whole genome shotgun (WGS) entry which is preliminary data.</text>
</comment>
<dbReference type="InterPro" id="IPR011042">
    <property type="entry name" value="6-blade_b-propeller_TolB-like"/>
</dbReference>
<dbReference type="SUPFAM" id="SSF63829">
    <property type="entry name" value="Calcium-dependent phosphotriesterase"/>
    <property type="match status" value="1"/>
</dbReference>
<name>A0A9X1NG83_9ACTN</name>
<accession>A0A9X1NG83</accession>
<dbReference type="Proteomes" id="UP001138997">
    <property type="component" value="Unassembled WGS sequence"/>
</dbReference>
<gene>
    <name evidence="2" type="ORF">LR394_26220</name>
</gene>
<dbReference type="InterPro" id="IPR048031">
    <property type="entry name" value="ScyD/ScyE-like"/>
</dbReference>
<reference evidence="2" key="1">
    <citation type="submission" date="2021-11" db="EMBL/GenBank/DDBJ databases">
        <title>Streptomyces corallinus and Kineosporia corallina sp. nov., two new coral-derived marine actinobacteria.</title>
        <authorList>
            <person name="Buangrab K."/>
            <person name="Sutthacheep M."/>
            <person name="Yeemin T."/>
            <person name="Harunari E."/>
            <person name="Igarashi Y."/>
            <person name="Sripreechasak P."/>
            <person name="Kanchanasin P."/>
            <person name="Tanasupawat S."/>
            <person name="Phongsopitanun W."/>
        </authorList>
    </citation>
    <scope>NUCLEOTIDE SEQUENCE</scope>
    <source>
        <strain evidence="2">JCM 31032</strain>
    </source>
</reference>
<proteinExistence type="predicted"/>
<dbReference type="EMBL" id="JAJOMB010000016">
    <property type="protein sequence ID" value="MCD5314407.1"/>
    <property type="molecule type" value="Genomic_DNA"/>
</dbReference>
<dbReference type="NCBIfam" id="NF033206">
    <property type="entry name" value="ScyE_fam"/>
    <property type="match status" value="1"/>
</dbReference>
<evidence type="ECO:0000256" key="1">
    <source>
        <dbReference type="SAM" id="SignalP"/>
    </source>
</evidence>
<dbReference type="AlphaFoldDB" id="A0A9X1NG83"/>